<reference evidence="1 2" key="1">
    <citation type="submission" date="2018-10" db="EMBL/GenBank/DDBJ databases">
        <title>Fifty Aureobasidium pullulans genomes reveal a recombining polyextremotolerant generalist.</title>
        <authorList>
            <person name="Gostincar C."/>
            <person name="Turk M."/>
            <person name="Zajc J."/>
            <person name="Gunde-Cimerman N."/>
        </authorList>
    </citation>
    <scope>NUCLEOTIDE SEQUENCE [LARGE SCALE GENOMIC DNA]</scope>
    <source>
        <strain evidence="1 2">EXF-3403</strain>
    </source>
</reference>
<gene>
    <name evidence="1" type="ORF">D6C84_06141</name>
</gene>
<accession>A0A4S9ME33</accession>
<dbReference type="AlphaFoldDB" id="A0A4S9ME33"/>
<name>A0A4S9ME33_AURPU</name>
<proteinExistence type="predicted"/>
<protein>
    <submittedName>
        <fullName evidence="1">Uncharacterized protein</fullName>
    </submittedName>
</protein>
<comment type="caution">
    <text evidence="1">The sequence shown here is derived from an EMBL/GenBank/DDBJ whole genome shotgun (WGS) entry which is preliminary data.</text>
</comment>
<dbReference type="Proteomes" id="UP000310039">
    <property type="component" value="Unassembled WGS sequence"/>
</dbReference>
<evidence type="ECO:0000313" key="1">
    <source>
        <dbReference type="EMBL" id="THZ81937.1"/>
    </source>
</evidence>
<evidence type="ECO:0000313" key="2">
    <source>
        <dbReference type="Proteomes" id="UP000310039"/>
    </source>
</evidence>
<sequence length="318" mass="34335">MSVGFIDAVGLLSGGLGIVDFFKGLLPEDQAPQGTTVNIKVGISRIGDDVNNLGGKISAVYGFNTFNEFIGQADGQKVAEGDSVTFTIDQSSPGEQASFVGISNAADATCISWIAVGQRDNTPGGAWTGDIGAECLQRWHVGNQKAGKFKDSNVDYIPRCTWVDSDYTDGTVSAALKFRTSAYGENVQDTVGNNDHCAFTIFGKDDGPIAGQPAKRSDFDRPDWIINRLITSDIPSQLARELCYSNTSWGPDFIGADGYFCDMSKKELMPLCSTEDVNGCIEYDATEKTILKRSTIARREVKSVHKSYETITHNSNSS</sequence>
<organism evidence="1 2">
    <name type="scientific">Aureobasidium pullulans</name>
    <name type="common">Black yeast</name>
    <name type="synonym">Pullularia pullulans</name>
    <dbReference type="NCBI Taxonomy" id="5580"/>
    <lineage>
        <taxon>Eukaryota</taxon>
        <taxon>Fungi</taxon>
        <taxon>Dikarya</taxon>
        <taxon>Ascomycota</taxon>
        <taxon>Pezizomycotina</taxon>
        <taxon>Dothideomycetes</taxon>
        <taxon>Dothideomycetidae</taxon>
        <taxon>Dothideales</taxon>
        <taxon>Saccotheciaceae</taxon>
        <taxon>Aureobasidium</taxon>
    </lineage>
</organism>
<dbReference type="EMBL" id="QZBT01000087">
    <property type="protein sequence ID" value="THZ81937.1"/>
    <property type="molecule type" value="Genomic_DNA"/>
</dbReference>